<name>A0ABT8A4K2_9PROT</name>
<gene>
    <name evidence="3" type="ORF">QWZ14_09465</name>
</gene>
<dbReference type="Pfam" id="PF14130">
    <property type="entry name" value="Cap4_nuclease"/>
    <property type="match status" value="1"/>
</dbReference>
<organism evidence="3 4">
    <name type="scientific">Paeniroseomonas aquatica</name>
    <dbReference type="NCBI Taxonomy" id="373043"/>
    <lineage>
        <taxon>Bacteria</taxon>
        <taxon>Pseudomonadati</taxon>
        <taxon>Pseudomonadota</taxon>
        <taxon>Alphaproteobacteria</taxon>
        <taxon>Acetobacterales</taxon>
        <taxon>Acetobacteraceae</taxon>
        <taxon>Paeniroseomonas</taxon>
    </lineage>
</organism>
<accession>A0ABT8A4K2</accession>
<evidence type="ECO:0000313" key="4">
    <source>
        <dbReference type="Proteomes" id="UP001529369"/>
    </source>
</evidence>
<sequence>MPDSTDDPLTAPKPRSRRRVAVAPGADPTTVRNTVDRGDATGRDYRYQHGYGVILLVAARCGRRPYVAIWCEQHEDLLAQRQDGLYDGYQIKTARPEGGAWRLTDEDLVKSIGRFVDLVNEFGPKIGSLYFVSNTEWDEITPESKDDRRRGRCPRLFLQHVRGCKATTDIAEPYAKAFLDLQAGCSCTADELFAVLKRTDLIIGPARREIEASLAHEHLPLLSECQSLSPKDLNSIRDDLVAQVHRAASLQVTDPIRHLRAFIDPTDPDPVLLAKRIVVADIEIRPPTAVDMPGFEFVGEPTLQLEAGIAGNVIDQKLNKAGLVDQTDYMRGRARSAEFNLIKDVHRRPDAFPKLLVQIEQRVYGEAMEAQLQAQQQPAPYGPAMLMDVQARLKRLAETDAAAIGHHKYDCLIGVAGLLTNACRIWWGPRFPIITASE</sequence>
<comment type="caution">
    <text evidence="3">The sequence shown here is derived from an EMBL/GenBank/DDBJ whole genome shotgun (WGS) entry which is preliminary data.</text>
</comment>
<protein>
    <submittedName>
        <fullName evidence="3">DsDNA nuclease domain-containing protein</fullName>
    </submittedName>
</protein>
<feature type="region of interest" description="Disordered" evidence="1">
    <location>
        <begin position="1"/>
        <end position="39"/>
    </location>
</feature>
<evidence type="ECO:0000259" key="2">
    <source>
        <dbReference type="Pfam" id="PF14130"/>
    </source>
</evidence>
<evidence type="ECO:0000256" key="1">
    <source>
        <dbReference type="SAM" id="MobiDB-lite"/>
    </source>
</evidence>
<dbReference type="InterPro" id="IPR025382">
    <property type="entry name" value="Cap4-like_endonuclease_dom"/>
</dbReference>
<dbReference type="EMBL" id="JAUFPN010000107">
    <property type="protein sequence ID" value="MDN3564590.1"/>
    <property type="molecule type" value="Genomic_DNA"/>
</dbReference>
<evidence type="ECO:0000313" key="3">
    <source>
        <dbReference type="EMBL" id="MDN3564590.1"/>
    </source>
</evidence>
<reference evidence="4" key="1">
    <citation type="journal article" date="2019" name="Int. J. Syst. Evol. Microbiol.">
        <title>The Global Catalogue of Microorganisms (GCM) 10K type strain sequencing project: providing services to taxonomists for standard genome sequencing and annotation.</title>
        <authorList>
            <consortium name="The Broad Institute Genomics Platform"/>
            <consortium name="The Broad Institute Genome Sequencing Center for Infectious Disease"/>
            <person name="Wu L."/>
            <person name="Ma J."/>
        </authorList>
    </citation>
    <scope>NUCLEOTIDE SEQUENCE [LARGE SCALE GENOMIC DNA]</scope>
    <source>
        <strain evidence="4">CECT 7131</strain>
    </source>
</reference>
<dbReference type="RefSeq" id="WP_290316390.1">
    <property type="nucleotide sequence ID" value="NZ_JAUFPN010000107.1"/>
</dbReference>
<feature type="domain" description="CD-NTase associated protein 4-like DNA endonuclease" evidence="2">
    <location>
        <begin position="38"/>
        <end position="247"/>
    </location>
</feature>
<keyword evidence="4" id="KW-1185">Reference proteome</keyword>
<dbReference type="Proteomes" id="UP001529369">
    <property type="component" value="Unassembled WGS sequence"/>
</dbReference>
<proteinExistence type="predicted"/>